<name>A0A5A7VIG0_CUCMM</name>
<evidence type="ECO:0000313" key="3">
    <source>
        <dbReference type="Proteomes" id="UP000321393"/>
    </source>
</evidence>
<evidence type="ECO:0000313" key="1">
    <source>
        <dbReference type="EMBL" id="KAA0066990.1"/>
    </source>
</evidence>
<accession>A0A5A7VIG0</accession>
<protein>
    <recommendedName>
        <fullName evidence="5">CACTA en-spm transposon protein</fullName>
    </recommendedName>
</protein>
<comment type="caution">
    <text evidence="1">The sequence shown here is derived from an EMBL/GenBank/DDBJ whole genome shotgun (WGS) entry which is preliminary data.</text>
</comment>
<proteinExistence type="predicted"/>
<evidence type="ECO:0000313" key="4">
    <source>
        <dbReference type="Proteomes" id="UP000321947"/>
    </source>
</evidence>
<dbReference type="Proteomes" id="UP000321947">
    <property type="component" value="Unassembled WGS sequence"/>
</dbReference>
<gene>
    <name evidence="2" type="ORF">E5676_scaffold233G00170</name>
    <name evidence="1" type="ORF">E6C27_scaffold38G00170</name>
</gene>
<dbReference type="AlphaFoldDB" id="A0A5A7VIG0"/>
<dbReference type="OrthoDB" id="1921870at2759"/>
<evidence type="ECO:0000313" key="2">
    <source>
        <dbReference type="EMBL" id="TYJ96799.1"/>
    </source>
</evidence>
<organism evidence="1 3">
    <name type="scientific">Cucumis melo var. makuwa</name>
    <name type="common">Oriental melon</name>
    <dbReference type="NCBI Taxonomy" id="1194695"/>
    <lineage>
        <taxon>Eukaryota</taxon>
        <taxon>Viridiplantae</taxon>
        <taxon>Streptophyta</taxon>
        <taxon>Embryophyta</taxon>
        <taxon>Tracheophyta</taxon>
        <taxon>Spermatophyta</taxon>
        <taxon>Magnoliopsida</taxon>
        <taxon>eudicotyledons</taxon>
        <taxon>Gunneridae</taxon>
        <taxon>Pentapetalae</taxon>
        <taxon>rosids</taxon>
        <taxon>fabids</taxon>
        <taxon>Cucurbitales</taxon>
        <taxon>Cucurbitaceae</taxon>
        <taxon>Benincaseae</taxon>
        <taxon>Cucumis</taxon>
    </lineage>
</organism>
<dbReference type="Proteomes" id="UP000321393">
    <property type="component" value="Unassembled WGS sequence"/>
</dbReference>
<dbReference type="EMBL" id="SSTE01000699">
    <property type="protein sequence ID" value="KAA0066990.1"/>
    <property type="molecule type" value="Genomic_DNA"/>
</dbReference>
<dbReference type="EMBL" id="SSTD01019243">
    <property type="protein sequence ID" value="TYJ96799.1"/>
    <property type="molecule type" value="Genomic_DNA"/>
</dbReference>
<reference evidence="3 4" key="1">
    <citation type="submission" date="2019-08" db="EMBL/GenBank/DDBJ databases">
        <title>Draft genome sequences of two oriental melons (Cucumis melo L. var makuwa).</title>
        <authorList>
            <person name="Kwon S.-Y."/>
        </authorList>
    </citation>
    <scope>NUCLEOTIDE SEQUENCE [LARGE SCALE GENOMIC DNA]</scope>
    <source>
        <strain evidence="4">cv. Chang Bougi</strain>
        <strain evidence="3">cv. SW 3</strain>
        <tissue evidence="1">Leaf</tissue>
    </source>
</reference>
<evidence type="ECO:0008006" key="5">
    <source>
        <dbReference type="Google" id="ProtNLM"/>
    </source>
</evidence>
<sequence length="175" mass="20023">MISSHFRWDLHLRFAITVDAFSVQYDFISYSVILDALHKTMESWCGFHEADIFMELNDAFNNALGSSLVGDTSNTYYRMGRSQYQSPQEGISLSHHMPFSLAIPSVWVDVPPEYIEVVKSDLRVINNVKLVMQNQMLELQSQPTSEGSQPLSRDKICEIVLDRQPGYSKGLEWDP</sequence>